<proteinExistence type="predicted"/>
<evidence type="ECO:0000313" key="1">
    <source>
        <dbReference type="EMBL" id="CAF3841303.1"/>
    </source>
</evidence>
<dbReference type="SUPFAM" id="SSF52540">
    <property type="entry name" value="P-loop containing nucleoside triphosphate hydrolases"/>
    <property type="match status" value="1"/>
</dbReference>
<dbReference type="EMBL" id="CAJOBJ010000742">
    <property type="protein sequence ID" value="CAF3841303.1"/>
    <property type="molecule type" value="Genomic_DNA"/>
</dbReference>
<dbReference type="GO" id="GO:0005525">
    <property type="term" value="F:GTP binding"/>
    <property type="evidence" value="ECO:0007669"/>
    <property type="project" value="InterPro"/>
</dbReference>
<dbReference type="InterPro" id="IPR001806">
    <property type="entry name" value="Small_GTPase"/>
</dbReference>
<dbReference type="Proteomes" id="UP000681720">
    <property type="component" value="Unassembled WGS sequence"/>
</dbReference>
<dbReference type="GO" id="GO:0003924">
    <property type="term" value="F:GTPase activity"/>
    <property type="evidence" value="ECO:0007669"/>
    <property type="project" value="InterPro"/>
</dbReference>
<sequence>MPRTSKTKFSNKQHIGAITKPKDKPTYKLIVLGSGGVAAAALRIPYFETSARTRLNVDEIFFELVRIIRKHKCQYQTNNDVSLTKSKRTSRYCTCTIL</sequence>
<gene>
    <name evidence="1" type="ORF">GIL414_LOCUS3404</name>
</gene>
<name>A0A8S2K7V0_9BILA</name>
<dbReference type="AlphaFoldDB" id="A0A8S2K7V0"/>
<accession>A0A8S2K7V0</accession>
<dbReference type="Gene3D" id="3.40.50.300">
    <property type="entry name" value="P-loop containing nucleotide triphosphate hydrolases"/>
    <property type="match status" value="1"/>
</dbReference>
<reference evidence="1" key="1">
    <citation type="submission" date="2021-02" db="EMBL/GenBank/DDBJ databases">
        <authorList>
            <person name="Nowell W R."/>
        </authorList>
    </citation>
    <scope>NUCLEOTIDE SEQUENCE</scope>
</reference>
<comment type="caution">
    <text evidence="1">The sequence shown here is derived from an EMBL/GenBank/DDBJ whole genome shotgun (WGS) entry which is preliminary data.</text>
</comment>
<protein>
    <submittedName>
        <fullName evidence="1">Uncharacterized protein</fullName>
    </submittedName>
</protein>
<organism evidence="1 2">
    <name type="scientific">Rotaria magnacalcarata</name>
    <dbReference type="NCBI Taxonomy" id="392030"/>
    <lineage>
        <taxon>Eukaryota</taxon>
        <taxon>Metazoa</taxon>
        <taxon>Spiralia</taxon>
        <taxon>Gnathifera</taxon>
        <taxon>Rotifera</taxon>
        <taxon>Eurotatoria</taxon>
        <taxon>Bdelloidea</taxon>
        <taxon>Philodinida</taxon>
        <taxon>Philodinidae</taxon>
        <taxon>Rotaria</taxon>
    </lineage>
</organism>
<dbReference type="InterPro" id="IPR027417">
    <property type="entry name" value="P-loop_NTPase"/>
</dbReference>
<dbReference type="Pfam" id="PF00071">
    <property type="entry name" value="Ras"/>
    <property type="match status" value="1"/>
</dbReference>
<evidence type="ECO:0000313" key="2">
    <source>
        <dbReference type="Proteomes" id="UP000681720"/>
    </source>
</evidence>